<evidence type="ECO:0000259" key="2">
    <source>
        <dbReference type="Pfam" id="PF01370"/>
    </source>
</evidence>
<dbReference type="FunCoup" id="Q7UWG1">
    <property type="interactions" value="202"/>
</dbReference>
<dbReference type="InParanoid" id="Q7UWG1"/>
<name>Q7UWG1_RHOBA</name>
<dbReference type="Gene3D" id="3.40.50.720">
    <property type="entry name" value="NAD(P)-binding Rossmann-like Domain"/>
    <property type="match status" value="1"/>
</dbReference>
<reference evidence="3 4" key="1">
    <citation type="journal article" date="2003" name="Proc. Natl. Acad. Sci. U.S.A.">
        <title>Complete genome sequence of the marine planctomycete Pirellula sp. strain 1.</title>
        <authorList>
            <person name="Gloeckner F.O."/>
            <person name="Kube M."/>
            <person name="Bauer M."/>
            <person name="Teeling H."/>
            <person name="Lombardot T."/>
            <person name="Ludwig W."/>
            <person name="Gade D."/>
            <person name="Beck A."/>
            <person name="Borzym K."/>
            <person name="Heitmann K."/>
            <person name="Rabus R."/>
            <person name="Schlesner H."/>
            <person name="Amann R."/>
            <person name="Reinhardt R."/>
        </authorList>
    </citation>
    <scope>NUCLEOTIDE SEQUENCE [LARGE SCALE GENOMIC DNA]</scope>
    <source>
        <strain evidence="4">DSM 10527 / NCIMB 13988 / SH1</strain>
    </source>
</reference>
<organism evidence="3 4">
    <name type="scientific">Rhodopirellula baltica (strain DSM 10527 / NCIMB 13988 / SH1)</name>
    <dbReference type="NCBI Taxonomy" id="243090"/>
    <lineage>
        <taxon>Bacteria</taxon>
        <taxon>Pseudomonadati</taxon>
        <taxon>Planctomycetota</taxon>
        <taxon>Planctomycetia</taxon>
        <taxon>Pirellulales</taxon>
        <taxon>Pirellulaceae</taxon>
        <taxon>Rhodopirellula</taxon>
    </lineage>
</organism>
<dbReference type="CDD" id="cd05266">
    <property type="entry name" value="SDR_a4"/>
    <property type="match status" value="1"/>
</dbReference>
<dbReference type="OrthoDB" id="9808276at2"/>
<evidence type="ECO:0000313" key="4">
    <source>
        <dbReference type="Proteomes" id="UP000001025"/>
    </source>
</evidence>
<keyword evidence="1" id="KW-0520">NAD</keyword>
<dbReference type="eggNOG" id="COG0451">
    <property type="taxonomic scope" value="Bacteria"/>
</dbReference>
<dbReference type="InterPro" id="IPR001509">
    <property type="entry name" value="Epimerase_deHydtase"/>
</dbReference>
<dbReference type="AlphaFoldDB" id="Q7UWG1"/>
<dbReference type="HOGENOM" id="CLU_007383_11_4_0"/>
<dbReference type="KEGG" id="rba:RB2059"/>
<keyword evidence="4" id="KW-1185">Reference proteome</keyword>
<dbReference type="InterPro" id="IPR036291">
    <property type="entry name" value="NAD(P)-bd_dom_sf"/>
</dbReference>
<dbReference type="Pfam" id="PF01370">
    <property type="entry name" value="Epimerase"/>
    <property type="match status" value="1"/>
</dbReference>
<evidence type="ECO:0000256" key="1">
    <source>
        <dbReference type="ARBA" id="ARBA00023027"/>
    </source>
</evidence>
<dbReference type="EnsemblBacteria" id="CAD72402">
    <property type="protein sequence ID" value="CAD72402"/>
    <property type="gene ID" value="RB2059"/>
</dbReference>
<gene>
    <name evidence="3" type="ordered locus">RB2059</name>
</gene>
<dbReference type="EMBL" id="BX294136">
    <property type="protein sequence ID" value="CAD72402.1"/>
    <property type="molecule type" value="Genomic_DNA"/>
</dbReference>
<sequence>MYPTNQSLVQGLGGRDNLVQAIKCRCNTCNRTKPPYRRESTLSAESSGSTAHWRTMFANMPLDARTITIVRCSFSLVAVFSRIRRQSRQFGEPTRLHILFALHFHPMSNSLLIVGCGYLGRRVGRLAQRAGWQIHATTRSRFETLAAEGFHPIAFDWNDSRTFDRLPTTTHVLIAVAYDRHSRVDRYASQVDGLARLIRHLDNGRPTDQSADVCYISTTGVYHQTGGVWVDETSPTHPTREGGKAHLAAEAKLRSLRVGRPTTTLRLAGIYGPDRVPRAADVIAERPIASPPHGHLNLIHVDDAATAVMNSFDNQRFASRARSPLYVVADDEPVVRREFYREIARATRSAEPTFVDPAADSGVRFRSETDKRIWNRRVRRDLLPQMRYPTYREGLRDVLENNVSNEA</sequence>
<evidence type="ECO:0000313" key="3">
    <source>
        <dbReference type="EMBL" id="CAD72402.1"/>
    </source>
</evidence>
<dbReference type="PATRIC" id="fig|243090.15.peg.940"/>
<dbReference type="SUPFAM" id="SSF51735">
    <property type="entry name" value="NAD(P)-binding Rossmann-fold domains"/>
    <property type="match status" value="1"/>
</dbReference>
<dbReference type="PANTHER" id="PTHR43574">
    <property type="entry name" value="EPIMERASE-RELATED"/>
    <property type="match status" value="1"/>
</dbReference>
<feature type="domain" description="NAD-dependent epimerase/dehydratase" evidence="2">
    <location>
        <begin position="112"/>
        <end position="308"/>
    </location>
</feature>
<dbReference type="STRING" id="243090.RB2059"/>
<proteinExistence type="predicted"/>
<dbReference type="Proteomes" id="UP000001025">
    <property type="component" value="Chromosome"/>
</dbReference>
<protein>
    <recommendedName>
        <fullName evidence="2">NAD-dependent epimerase/dehydratase domain-containing protein</fullName>
    </recommendedName>
</protein>
<accession>Q7UWG1</accession>